<proteinExistence type="inferred from homology"/>
<dbReference type="CDD" id="cd00291">
    <property type="entry name" value="SirA_YedF_YeeD"/>
    <property type="match status" value="1"/>
</dbReference>
<keyword evidence="4" id="KW-1185">Reference proteome</keyword>
<comment type="caution">
    <text evidence="3">The sequence shown here is derived from an EMBL/GenBank/DDBJ whole genome shotgun (WGS) entry which is preliminary data.</text>
</comment>
<reference evidence="3" key="1">
    <citation type="journal article" date="2022" name="bioRxiv">
        <title>Thiovibrio frasassiensisgen. nov., sp. nov., an autotrophic, elemental sulfur disproportionating bacterium isolated from sulfidic karst sediment, and proposal of Thiovibrionaceae fam. nov.</title>
        <authorList>
            <person name="Aronson H."/>
            <person name="Thomas C."/>
            <person name="Bhattacharyya M."/>
            <person name="Eckstein S."/>
            <person name="Jensen S."/>
            <person name="Barco R."/>
            <person name="Macalady J."/>
            <person name="Amend J."/>
        </authorList>
    </citation>
    <scope>NUCLEOTIDE SEQUENCE</scope>
    <source>
        <strain evidence="3">RS19-109</strain>
    </source>
</reference>
<gene>
    <name evidence="3" type="ORF">OLX77_06215</name>
</gene>
<evidence type="ECO:0000313" key="4">
    <source>
        <dbReference type="Proteomes" id="UP001154240"/>
    </source>
</evidence>
<evidence type="ECO:0000256" key="1">
    <source>
        <dbReference type="ARBA" id="ARBA00008984"/>
    </source>
</evidence>
<dbReference type="Gene3D" id="3.30.110.40">
    <property type="entry name" value="TusA-like domain"/>
    <property type="match status" value="1"/>
</dbReference>
<dbReference type="InterPro" id="IPR036868">
    <property type="entry name" value="TusA-like_sf"/>
</dbReference>
<feature type="domain" description="UPF0033" evidence="2">
    <location>
        <begin position="18"/>
        <end position="42"/>
    </location>
</feature>
<dbReference type="EMBL" id="JAPHEH010000001">
    <property type="protein sequence ID" value="MDG4475753.1"/>
    <property type="molecule type" value="Genomic_DNA"/>
</dbReference>
<organism evidence="3 4">
    <name type="scientific">Thiovibrio frasassiensis</name>
    <dbReference type="NCBI Taxonomy" id="2984131"/>
    <lineage>
        <taxon>Bacteria</taxon>
        <taxon>Pseudomonadati</taxon>
        <taxon>Thermodesulfobacteriota</taxon>
        <taxon>Desulfobulbia</taxon>
        <taxon>Desulfobulbales</taxon>
        <taxon>Thiovibrionaceae</taxon>
        <taxon>Thiovibrio</taxon>
    </lineage>
</organism>
<evidence type="ECO:0000259" key="2">
    <source>
        <dbReference type="PROSITE" id="PS01148"/>
    </source>
</evidence>
<accession>A0A9X4MHQ5</accession>
<dbReference type="Pfam" id="PF01206">
    <property type="entry name" value="TusA"/>
    <property type="match status" value="1"/>
</dbReference>
<dbReference type="AlphaFoldDB" id="A0A9X4MHQ5"/>
<dbReference type="SUPFAM" id="SSF64307">
    <property type="entry name" value="SirA-like"/>
    <property type="match status" value="1"/>
</dbReference>
<evidence type="ECO:0000313" key="3">
    <source>
        <dbReference type="EMBL" id="MDG4475753.1"/>
    </source>
</evidence>
<dbReference type="PANTHER" id="PTHR33279">
    <property type="entry name" value="SULFUR CARRIER PROTEIN YEDF-RELATED"/>
    <property type="match status" value="1"/>
</dbReference>
<name>A0A9X4MHQ5_9BACT</name>
<protein>
    <submittedName>
        <fullName evidence="3">Sulfurtransferase TusA family protein</fullName>
    </submittedName>
</protein>
<dbReference type="Proteomes" id="UP001154240">
    <property type="component" value="Unassembled WGS sequence"/>
</dbReference>
<comment type="similarity">
    <text evidence="1">Belongs to the sulfur carrier protein TusA family.</text>
</comment>
<reference evidence="3" key="2">
    <citation type="submission" date="2022-10" db="EMBL/GenBank/DDBJ databases">
        <authorList>
            <person name="Aronson H.S."/>
        </authorList>
    </citation>
    <scope>NUCLEOTIDE SEQUENCE</scope>
    <source>
        <strain evidence="3">RS19-109</strain>
    </source>
</reference>
<dbReference type="RefSeq" id="WP_307632728.1">
    <property type="nucleotide sequence ID" value="NZ_JAPHEH010000001.1"/>
</dbReference>
<dbReference type="PROSITE" id="PS01148">
    <property type="entry name" value="UPF0033"/>
    <property type="match status" value="1"/>
</dbReference>
<dbReference type="InterPro" id="IPR001455">
    <property type="entry name" value="TusA-like"/>
</dbReference>
<dbReference type="PANTHER" id="PTHR33279:SF6">
    <property type="entry name" value="SULFUR CARRIER PROTEIN YEDF-RELATED"/>
    <property type="match status" value="1"/>
</dbReference>
<sequence length="86" mass="9552">MSDDIKVAPDGITPTRTLDAKGLSCPMPLLRTKKEMDKINAGEILEILGTDPGSRNDLPGWCTRSGHIYLGEKEDSGFIRFYLQKK</sequence>